<keyword evidence="7" id="KW-0238">DNA-binding</keyword>
<dbReference type="GO" id="GO:0005524">
    <property type="term" value="F:ATP binding"/>
    <property type="evidence" value="ECO:0007669"/>
    <property type="project" value="UniProtKB-KW"/>
</dbReference>
<dbReference type="SMART" id="SM00220">
    <property type="entry name" value="S_TKc"/>
    <property type="match status" value="1"/>
</dbReference>
<dbReference type="PANTHER" id="PTHR24058">
    <property type="entry name" value="DUAL SPECIFICITY PROTEIN KINASE"/>
    <property type="match status" value="1"/>
</dbReference>
<dbReference type="SUPFAM" id="SSF56112">
    <property type="entry name" value="Protein kinase-like (PK-like)"/>
    <property type="match status" value="1"/>
</dbReference>
<evidence type="ECO:0000256" key="1">
    <source>
        <dbReference type="ARBA" id="ARBA00022527"/>
    </source>
</evidence>
<dbReference type="Proteomes" id="UP000503349">
    <property type="component" value="Chromosome 3"/>
</dbReference>
<keyword evidence="4 7" id="KW-0418">Kinase</keyword>
<dbReference type="InterPro" id="IPR011009">
    <property type="entry name" value="Kinase-like_dom_sf"/>
</dbReference>
<evidence type="ECO:0000256" key="3">
    <source>
        <dbReference type="ARBA" id="ARBA00022741"/>
    </source>
</evidence>
<accession>A0A6G1PAA4</accession>
<dbReference type="EMBL" id="CM015714">
    <property type="protein sequence ID" value="KAF3687230.1"/>
    <property type="molecule type" value="Genomic_DNA"/>
</dbReference>
<dbReference type="Pfam" id="PF00069">
    <property type="entry name" value="Pkinase"/>
    <property type="match status" value="1"/>
</dbReference>
<dbReference type="PROSITE" id="PS50011">
    <property type="entry name" value="PROTEIN_KINASE_DOM"/>
    <property type="match status" value="1"/>
</dbReference>
<dbReference type="AlphaFoldDB" id="A0A6G1PAA4"/>
<dbReference type="GO" id="GO:0003677">
    <property type="term" value="F:DNA binding"/>
    <property type="evidence" value="ECO:0007669"/>
    <property type="project" value="UniProtKB-KW"/>
</dbReference>
<keyword evidence="7" id="KW-0371">Homeobox</keyword>
<keyword evidence="2" id="KW-0808">Transferase</keyword>
<keyword evidence="3" id="KW-0547">Nucleotide-binding</keyword>
<sequence length="307" mass="35206">MQQRHFRPLSMGEIRPILHQLTTALLHLGGLEIVHADLKLENIMVVDRRQQPMQVKLIDFGLAHHVSDVPDTWVQSLWYRAPEVLLGLNFSKPIDMWSLGLVAAELALGYPVFPADNEYEMMKFIVDTLGQPPDYQLTCALNSTCFFKFDSSFTQTWIMKTPDEFPTITGYKFRDTRGFQSLNVLKMKLYYRNKANRNEVEQFVDLLQKMLVVDKNDRIIPLKVLEYPFFTVGQQSDSSQNMNFTYLMDNMGEPNVTQRPSSQGDTGITGPKNVSVNLDEAAVDDTIKKDMGWFISFVSRIEKTVCS</sequence>
<reference evidence="8" key="2">
    <citation type="submission" date="2019-02" db="EMBL/GenBank/DDBJ databases">
        <title>Opniocepnalus argus Var Kimnra genome.</title>
        <authorList>
            <person name="Zhou C."/>
            <person name="Xiao S."/>
        </authorList>
    </citation>
    <scope>NUCLEOTIDE SEQUENCE [LARGE SCALE GENOMIC DNA]</scope>
</reference>
<dbReference type="GO" id="GO:0004713">
    <property type="term" value="F:protein tyrosine kinase activity"/>
    <property type="evidence" value="ECO:0007669"/>
    <property type="project" value="TreeGrafter"/>
</dbReference>
<keyword evidence="5" id="KW-0067">ATP-binding</keyword>
<protein>
    <submittedName>
        <fullName evidence="7">Homeodomain-interacting protein kinase 2</fullName>
    </submittedName>
</protein>
<evidence type="ECO:0000256" key="5">
    <source>
        <dbReference type="ARBA" id="ARBA00022840"/>
    </source>
</evidence>
<reference evidence="7 8" key="1">
    <citation type="submission" date="2019-02" db="EMBL/GenBank/DDBJ databases">
        <title>Opniocepnalus argus genome.</title>
        <authorList>
            <person name="Zhou C."/>
            <person name="Xiao S."/>
        </authorList>
    </citation>
    <scope>NUCLEOTIDE SEQUENCE [LARGE SCALE GENOMIC DNA]</scope>
    <source>
        <strain evidence="7">OARG1902GOOAL</strain>
        <tissue evidence="7">Muscle</tissue>
    </source>
</reference>
<dbReference type="Gene3D" id="1.10.510.10">
    <property type="entry name" value="Transferase(Phosphotransferase) domain 1"/>
    <property type="match status" value="1"/>
</dbReference>
<evidence type="ECO:0000256" key="2">
    <source>
        <dbReference type="ARBA" id="ARBA00022679"/>
    </source>
</evidence>
<dbReference type="GO" id="GO:0004674">
    <property type="term" value="F:protein serine/threonine kinase activity"/>
    <property type="evidence" value="ECO:0007669"/>
    <property type="project" value="UniProtKB-KW"/>
</dbReference>
<evidence type="ECO:0000256" key="4">
    <source>
        <dbReference type="ARBA" id="ARBA00022777"/>
    </source>
</evidence>
<dbReference type="InterPro" id="IPR008271">
    <property type="entry name" value="Ser/Thr_kinase_AS"/>
</dbReference>
<name>A0A6G1PAA4_CHAAH</name>
<evidence type="ECO:0000259" key="6">
    <source>
        <dbReference type="PROSITE" id="PS50011"/>
    </source>
</evidence>
<gene>
    <name evidence="7" type="ORF">EXN66_Car002902</name>
</gene>
<dbReference type="GO" id="GO:0005634">
    <property type="term" value="C:nucleus"/>
    <property type="evidence" value="ECO:0007669"/>
    <property type="project" value="TreeGrafter"/>
</dbReference>
<keyword evidence="8" id="KW-1185">Reference proteome</keyword>
<proteinExistence type="predicted"/>
<organism evidence="7 8">
    <name type="scientific">Channa argus</name>
    <name type="common">Northern snakehead</name>
    <name type="synonym">Ophicephalus argus</name>
    <dbReference type="NCBI Taxonomy" id="215402"/>
    <lineage>
        <taxon>Eukaryota</taxon>
        <taxon>Metazoa</taxon>
        <taxon>Chordata</taxon>
        <taxon>Craniata</taxon>
        <taxon>Vertebrata</taxon>
        <taxon>Euteleostomi</taxon>
        <taxon>Actinopterygii</taxon>
        <taxon>Neopterygii</taxon>
        <taxon>Teleostei</taxon>
        <taxon>Neoteleostei</taxon>
        <taxon>Acanthomorphata</taxon>
        <taxon>Anabantaria</taxon>
        <taxon>Anabantiformes</taxon>
        <taxon>Channoidei</taxon>
        <taxon>Channidae</taxon>
        <taxon>Channa</taxon>
    </lineage>
</organism>
<evidence type="ECO:0000313" key="8">
    <source>
        <dbReference type="Proteomes" id="UP000503349"/>
    </source>
</evidence>
<feature type="domain" description="Protein kinase" evidence="6">
    <location>
        <begin position="1"/>
        <end position="230"/>
    </location>
</feature>
<keyword evidence="1" id="KW-0723">Serine/threonine-protein kinase</keyword>
<dbReference type="InterPro" id="IPR000719">
    <property type="entry name" value="Prot_kinase_dom"/>
</dbReference>
<dbReference type="PANTHER" id="PTHR24058:SF17">
    <property type="entry name" value="HOMEODOMAIN INTERACTING PROTEIN KINASE, ISOFORM D"/>
    <property type="match status" value="1"/>
</dbReference>
<evidence type="ECO:0000313" key="7">
    <source>
        <dbReference type="EMBL" id="KAF3687230.1"/>
    </source>
</evidence>
<dbReference type="InterPro" id="IPR050494">
    <property type="entry name" value="Ser_Thr_dual-spec_kinase"/>
</dbReference>
<dbReference type="GO" id="GO:0005737">
    <property type="term" value="C:cytoplasm"/>
    <property type="evidence" value="ECO:0007669"/>
    <property type="project" value="TreeGrafter"/>
</dbReference>
<dbReference type="PROSITE" id="PS00108">
    <property type="entry name" value="PROTEIN_KINASE_ST"/>
    <property type="match status" value="1"/>
</dbReference>